<evidence type="ECO:0000259" key="2">
    <source>
        <dbReference type="Pfam" id="PF14020"/>
    </source>
</evidence>
<keyword evidence="4" id="KW-1185">Reference proteome</keyword>
<feature type="compositionally biased region" description="Polar residues" evidence="1">
    <location>
        <begin position="76"/>
        <end position="99"/>
    </location>
</feature>
<organism evidence="3 4">
    <name type="scientific">Vibrio gigantis</name>
    <dbReference type="NCBI Taxonomy" id="296199"/>
    <lineage>
        <taxon>Bacteria</taxon>
        <taxon>Pseudomonadati</taxon>
        <taxon>Pseudomonadota</taxon>
        <taxon>Gammaproteobacteria</taxon>
        <taxon>Vibrionales</taxon>
        <taxon>Vibrionaceae</taxon>
        <taxon>Vibrio</taxon>
    </lineage>
</organism>
<evidence type="ECO:0000256" key="1">
    <source>
        <dbReference type="SAM" id="MobiDB-lite"/>
    </source>
</evidence>
<protein>
    <submittedName>
        <fullName evidence="3">DUF4236 domain-containing protein</fullName>
    </submittedName>
</protein>
<evidence type="ECO:0000313" key="3">
    <source>
        <dbReference type="EMBL" id="KAA8677909.1"/>
    </source>
</evidence>
<dbReference type="Pfam" id="PF14020">
    <property type="entry name" value="DUF4236"/>
    <property type="match status" value="1"/>
</dbReference>
<reference evidence="3 4" key="1">
    <citation type="submission" date="2019-09" db="EMBL/GenBank/DDBJ databases">
        <title>Draft genome sequence of various Type strains from the CCUG.</title>
        <authorList>
            <person name="Pineiro-Iglesias B."/>
            <person name="Tunovic T."/>
            <person name="Unosson C."/>
            <person name="Inganas E."/>
            <person name="Ohlen M."/>
            <person name="Cardew S."/>
            <person name="Jensie-Markopoulos S."/>
            <person name="Salva-Serra F."/>
            <person name="Jaen-Luchoro D."/>
            <person name="Karlsson R."/>
            <person name="Svensson-Stadler L."/>
            <person name="Chun J."/>
            <person name="Moore E."/>
        </authorList>
    </citation>
    <scope>NUCLEOTIDE SEQUENCE [LARGE SCALE GENOMIC DNA]</scope>
    <source>
        <strain evidence="3 4">CCUG 56969T</strain>
    </source>
</reference>
<dbReference type="AlphaFoldDB" id="A0A5M9P0I4"/>
<dbReference type="OrthoDB" id="983149at2"/>
<dbReference type="InterPro" id="IPR025330">
    <property type="entry name" value="DUF4236"/>
</dbReference>
<accession>A0A5M9P0I4</accession>
<proteinExistence type="predicted"/>
<name>A0A5M9P0I4_9VIBR</name>
<feature type="region of interest" description="Disordered" evidence="1">
    <location>
        <begin position="59"/>
        <end position="99"/>
    </location>
</feature>
<sequence>MGLRFRKRLKVAPGITFNLSWSEKRGVTTSSTVGAPGANINIGTKKNGSLGVKRGTLGIPGSGLSYHENLDDSVSKRSSSQNNDNSGVSENEASVLSTNEKGELESCDYSQENQTEHKCDVTILDCFAYSKTINWIINFIILGSLLYLNS</sequence>
<dbReference type="Proteomes" id="UP000322521">
    <property type="component" value="Unassembled WGS sequence"/>
</dbReference>
<evidence type="ECO:0000313" key="4">
    <source>
        <dbReference type="Proteomes" id="UP000322521"/>
    </source>
</evidence>
<dbReference type="EMBL" id="VXJS01000004">
    <property type="protein sequence ID" value="KAA8677909.1"/>
    <property type="molecule type" value="Genomic_DNA"/>
</dbReference>
<gene>
    <name evidence="3" type="ORF">F4W18_09110</name>
</gene>
<comment type="caution">
    <text evidence="3">The sequence shown here is derived from an EMBL/GenBank/DDBJ whole genome shotgun (WGS) entry which is preliminary data.</text>
</comment>
<feature type="domain" description="DUF4236" evidence="2">
    <location>
        <begin position="3"/>
        <end position="66"/>
    </location>
</feature>